<protein>
    <submittedName>
        <fullName evidence="3">Rab-GAP TBC domain-containing protein</fullName>
    </submittedName>
</protein>
<dbReference type="Proteomes" id="UP000035642">
    <property type="component" value="Unassembled WGS sequence"/>
</dbReference>
<reference evidence="3" key="2">
    <citation type="submission" date="2017-02" db="UniProtKB">
        <authorList>
            <consortium name="WormBaseParasite"/>
        </authorList>
    </citation>
    <scope>IDENTIFICATION</scope>
</reference>
<dbReference type="STRING" id="6313.A0A0K0D477"/>
<dbReference type="InterPro" id="IPR035969">
    <property type="entry name" value="Rab-GAP_TBC_sf"/>
</dbReference>
<reference evidence="2" key="1">
    <citation type="submission" date="2012-09" db="EMBL/GenBank/DDBJ databases">
        <authorList>
            <person name="Martin A.A."/>
        </authorList>
    </citation>
    <scope>NUCLEOTIDE SEQUENCE</scope>
</reference>
<evidence type="ECO:0000259" key="1">
    <source>
        <dbReference type="PROSITE" id="PS50086"/>
    </source>
</evidence>
<dbReference type="GO" id="GO:0031267">
    <property type="term" value="F:small GTPase binding"/>
    <property type="evidence" value="ECO:0007669"/>
    <property type="project" value="TreeGrafter"/>
</dbReference>
<dbReference type="Gene3D" id="1.10.472.80">
    <property type="entry name" value="Ypt/Rab-GAP domain of gyp1p, domain 3"/>
    <property type="match status" value="1"/>
</dbReference>
<dbReference type="InterPro" id="IPR050302">
    <property type="entry name" value="Rab_GAP_TBC_domain"/>
</dbReference>
<dbReference type="PANTHER" id="PTHR47219">
    <property type="entry name" value="RAB GTPASE-ACTIVATING PROTEIN 1-LIKE"/>
    <property type="match status" value="1"/>
</dbReference>
<feature type="domain" description="Rab-GAP TBC" evidence="1">
    <location>
        <begin position="1"/>
        <end position="134"/>
    </location>
</feature>
<evidence type="ECO:0000313" key="2">
    <source>
        <dbReference type="Proteomes" id="UP000035642"/>
    </source>
</evidence>
<dbReference type="PROSITE" id="PS50086">
    <property type="entry name" value="TBC_RABGAP"/>
    <property type="match status" value="1"/>
</dbReference>
<dbReference type="WBParaSite" id="ACAC_0000487201-mRNA-1">
    <property type="protein sequence ID" value="ACAC_0000487201-mRNA-1"/>
    <property type="gene ID" value="ACAC_0000487201"/>
</dbReference>
<dbReference type="AlphaFoldDB" id="A0A0K0D477"/>
<name>A0A0K0D477_ANGCA</name>
<dbReference type="InterPro" id="IPR000195">
    <property type="entry name" value="Rab-GAP-TBC_dom"/>
</dbReference>
<proteinExistence type="predicted"/>
<organism evidence="2 3">
    <name type="scientific">Angiostrongylus cantonensis</name>
    <name type="common">Rat lungworm</name>
    <dbReference type="NCBI Taxonomy" id="6313"/>
    <lineage>
        <taxon>Eukaryota</taxon>
        <taxon>Metazoa</taxon>
        <taxon>Ecdysozoa</taxon>
        <taxon>Nematoda</taxon>
        <taxon>Chromadorea</taxon>
        <taxon>Rhabditida</taxon>
        <taxon>Rhabditina</taxon>
        <taxon>Rhabditomorpha</taxon>
        <taxon>Strongyloidea</taxon>
        <taxon>Metastrongylidae</taxon>
        <taxon>Angiostrongylus</taxon>
    </lineage>
</organism>
<dbReference type="GO" id="GO:0005096">
    <property type="term" value="F:GTPase activator activity"/>
    <property type="evidence" value="ECO:0007669"/>
    <property type="project" value="TreeGrafter"/>
</dbReference>
<dbReference type="SUPFAM" id="SSF47923">
    <property type="entry name" value="Ypt/Rab-GAP domain of gyp1p"/>
    <property type="match status" value="2"/>
</dbReference>
<dbReference type="PANTHER" id="PTHR47219:SF20">
    <property type="entry name" value="TBC1 DOMAIN FAMILY MEMBER 2B"/>
    <property type="match status" value="1"/>
</dbReference>
<dbReference type="Gene3D" id="1.10.8.270">
    <property type="entry name" value="putative rabgap domain of human tbc1 domain family member 14 like domains"/>
    <property type="match status" value="1"/>
</dbReference>
<evidence type="ECO:0000313" key="3">
    <source>
        <dbReference type="WBParaSite" id="ACAC_0000487201-mRNA-1"/>
    </source>
</evidence>
<keyword evidence="2" id="KW-1185">Reference proteome</keyword>
<accession>A0A0K0D477</accession>
<dbReference type="SUPFAM" id="SSF50978">
    <property type="entry name" value="WD40 repeat-like"/>
    <property type="match status" value="1"/>
</dbReference>
<dbReference type="SMART" id="SM00164">
    <property type="entry name" value="TBC"/>
    <property type="match status" value="1"/>
</dbReference>
<sequence>MDIYVTIPTVSQLQQVLRAFCLHNATLGYCQGMNFLASTALLFVGPEDTFWFLVAMTEYFHDKSYFDDNLAGAQADQEVLKELLEVKFPLISAHLNSLDIDLATITLNWFLALFFDAVPFNTLLRIWDCFLLEGPKVLFRFSLALLGQHQDEILARSDTIGIMKVIKAAVHLSYDVDGLFKVYQFLFACLIYRRKAEYVLLSYTFCSPIQPIFCFLQFDCRVCSFVLIREDMAFAGLISGYIIALHLQSDECSILWELKLPDAPLQLHTADGKLFAALANGTLTVLENIGEWPPTCLELFHIPLAPAPLIYVVSDGSDICIATACKLVRIGASTLSTLSTTYVACSSGGGSTPFFDKISCLASSPLGIFLCTANSALLQLWSHGDCQLLFDVAFDHRRRKPSLSEEEIGFFLTSLTYFDNMLWVGTSDGYVMIYSISENASENIPKFNLKRYPSGRRLSPQGTCGVAHHQTCYIPTDEEAKGEEILSLAEGVGRPSHVSINIDCGKQQYTGKSSTTSRLCFQFLFSWLPKKKKSHTSFLIGRKQSWNTEKQRVCLLNYRRNSCVEMRRFRCI</sequence>
<dbReference type="Pfam" id="PF00566">
    <property type="entry name" value="RabGAP-TBC"/>
    <property type="match status" value="1"/>
</dbReference>
<dbReference type="InterPro" id="IPR036322">
    <property type="entry name" value="WD40_repeat_dom_sf"/>
</dbReference>